<dbReference type="Pfam" id="PF05168">
    <property type="entry name" value="HEPN"/>
    <property type="match status" value="1"/>
</dbReference>
<evidence type="ECO:0000313" key="4">
    <source>
        <dbReference type="Proteomes" id="UP000178086"/>
    </source>
</evidence>
<gene>
    <name evidence="3" type="ORF">A2074_05315</name>
</gene>
<name>A0A1F2UQD2_9ACTN</name>
<comment type="caution">
    <text evidence="3">The sequence shown here is derived from an EMBL/GenBank/DDBJ whole genome shotgun (WGS) entry which is preliminary data.</text>
</comment>
<proteinExistence type="inferred from homology"/>
<dbReference type="Gene3D" id="1.20.120.330">
    <property type="entry name" value="Nucleotidyltransferases domain 2"/>
    <property type="match status" value="1"/>
</dbReference>
<dbReference type="InterPro" id="IPR007842">
    <property type="entry name" value="HEPN_dom"/>
</dbReference>
<evidence type="ECO:0000259" key="2">
    <source>
        <dbReference type="Pfam" id="PF05168"/>
    </source>
</evidence>
<organism evidence="3 4">
    <name type="scientific">Candidatus Aquicultor primus</name>
    <dbReference type="NCBI Taxonomy" id="1797195"/>
    <lineage>
        <taxon>Bacteria</taxon>
        <taxon>Bacillati</taxon>
        <taxon>Actinomycetota</taxon>
        <taxon>Candidatus Aquicultoria</taxon>
        <taxon>Candidatus Aquicultorales</taxon>
        <taxon>Candidatus Aquicultoraceae</taxon>
        <taxon>Candidatus Aquicultor</taxon>
    </lineage>
</organism>
<dbReference type="Proteomes" id="UP000178086">
    <property type="component" value="Unassembled WGS sequence"/>
</dbReference>
<evidence type="ECO:0000313" key="3">
    <source>
        <dbReference type="EMBL" id="OFW32843.1"/>
    </source>
</evidence>
<evidence type="ECO:0000256" key="1">
    <source>
        <dbReference type="ARBA" id="ARBA00038248"/>
    </source>
</evidence>
<dbReference type="PANTHER" id="PTHR36565:SF1">
    <property type="entry name" value="UPF0332 PROTEIN TM_1000"/>
    <property type="match status" value="1"/>
</dbReference>
<sequence>MTEFERAVSLVSRKITEFERAVSLVSKELGLADSDLKFAHVSFEEGNYKWATIQAYYSMFHAGRALIYSRGYRERSHYCLNIALRTLFVEEGKFSVTLVEALQLGKTLRENADYYGEFSKEAAAQMIENAEELLETAKKIVNR</sequence>
<dbReference type="InterPro" id="IPR052226">
    <property type="entry name" value="UPF0332_toxin"/>
</dbReference>
<dbReference type="AlphaFoldDB" id="A0A1F2UQD2"/>
<reference evidence="3 4" key="1">
    <citation type="journal article" date="2016" name="Nat. Commun.">
        <title>Thousands of microbial genomes shed light on interconnected biogeochemical processes in an aquifer system.</title>
        <authorList>
            <person name="Anantharaman K."/>
            <person name="Brown C.T."/>
            <person name="Hug L.A."/>
            <person name="Sharon I."/>
            <person name="Castelle C.J."/>
            <person name="Probst A.J."/>
            <person name="Thomas B.C."/>
            <person name="Singh A."/>
            <person name="Wilkins M.J."/>
            <person name="Karaoz U."/>
            <person name="Brodie E.L."/>
            <person name="Williams K.H."/>
            <person name="Hubbard S.S."/>
            <person name="Banfield J.F."/>
        </authorList>
    </citation>
    <scope>NUCLEOTIDE SEQUENCE [LARGE SCALE GENOMIC DNA]</scope>
</reference>
<protein>
    <recommendedName>
        <fullName evidence="2">HEPN domain-containing protein</fullName>
    </recommendedName>
</protein>
<dbReference type="SUPFAM" id="SSF81593">
    <property type="entry name" value="Nucleotidyltransferase substrate binding subunit/domain"/>
    <property type="match status" value="1"/>
</dbReference>
<accession>A0A1F2UQD2</accession>
<comment type="similarity">
    <text evidence="1">Belongs to the UPF0332 family.</text>
</comment>
<dbReference type="PANTHER" id="PTHR36565">
    <property type="entry name" value="UPF0332 PROTEIN TM_1000"/>
    <property type="match status" value="1"/>
</dbReference>
<feature type="domain" description="HEPN" evidence="2">
    <location>
        <begin position="32"/>
        <end position="139"/>
    </location>
</feature>
<dbReference type="EMBL" id="MELI01000084">
    <property type="protein sequence ID" value="OFW32843.1"/>
    <property type="molecule type" value="Genomic_DNA"/>
</dbReference>